<evidence type="ECO:0000313" key="7">
    <source>
        <dbReference type="EMBL" id="CAH3171613.1"/>
    </source>
</evidence>
<feature type="compositionally biased region" description="Basic and acidic residues" evidence="5">
    <location>
        <begin position="68"/>
        <end position="88"/>
    </location>
</feature>
<dbReference type="PROSITE" id="PS50089">
    <property type="entry name" value="ZF_RING_2"/>
    <property type="match status" value="1"/>
</dbReference>
<feature type="compositionally biased region" description="Basic residues" evidence="5">
    <location>
        <begin position="345"/>
        <end position="362"/>
    </location>
</feature>
<dbReference type="InterPro" id="IPR001841">
    <property type="entry name" value="Znf_RING"/>
</dbReference>
<dbReference type="Gene3D" id="3.40.50.300">
    <property type="entry name" value="P-loop containing nucleotide triphosphate hydrolases"/>
    <property type="match status" value="2"/>
</dbReference>
<feature type="compositionally biased region" description="Basic and acidic residues" evidence="5">
    <location>
        <begin position="404"/>
        <end position="416"/>
    </location>
</feature>
<proteinExistence type="predicted"/>
<dbReference type="EMBL" id="CALNXK010000165">
    <property type="protein sequence ID" value="CAH3171613.1"/>
    <property type="molecule type" value="Genomic_DNA"/>
</dbReference>
<dbReference type="PANTHER" id="PTHR22605:SF16">
    <property type="entry name" value="E3 UBIQUITIN-PROTEIN LIGASE RNF213"/>
    <property type="match status" value="1"/>
</dbReference>
<accession>A0ABN8R1A6</accession>
<dbReference type="InterPro" id="IPR027417">
    <property type="entry name" value="P-loop_NTPase"/>
</dbReference>
<evidence type="ECO:0000259" key="6">
    <source>
        <dbReference type="PROSITE" id="PS50089"/>
    </source>
</evidence>
<evidence type="ECO:0000256" key="5">
    <source>
        <dbReference type="SAM" id="MobiDB-lite"/>
    </source>
</evidence>
<feature type="region of interest" description="Disordered" evidence="5">
    <location>
        <begin position="36"/>
        <end position="426"/>
    </location>
</feature>
<feature type="compositionally biased region" description="Acidic residues" evidence="5">
    <location>
        <begin position="2848"/>
        <end position="2874"/>
    </location>
</feature>
<protein>
    <recommendedName>
        <fullName evidence="6">RING-type domain-containing protein</fullName>
    </recommendedName>
</protein>
<sequence length="4527" mass="512913">MKCLHCESDALEEGQERRFKCLKCGSVMVLRLFAEETTSPLPASEKSTDPIADSTQKGQNVVNNGRNDSVDEGERQRKRKGEDPDKPAKRTSFCAEDEPNSPELTEGAATALKNLNLPKEADEQQMEGLYEGSELGGYIEPPNDGSIDSDRNQQEQTNDHPADEEDRQRKRKGEDPDKPAKRTSFCAEDEPNSPELTEGAAAALQNLNLLREADEQQGGVPHEASEGCVKAPTDASVDSEQNQKEATNDQPSDDDNNKVVPGSSKVGDGPIDADPAPVKTGDGDAKDQSEESDAIEGSKQQGGVRSQKDGDANDDSDENESDQEEVVSDPKKEVGLQPTSTNNKNKGRKQRKREKKKEKKKKKEEEKRLAAHGASKGASAQNAVKKNEKNQPSSNKQTQGQQSKNKEENDNRTSDRDDQDNTDNTEYFSRNKKSKMMVFFHAVLAPNFKFDAQQGDRIFMRFGGPVFGDFNTDVVEVYPESPLENDFILVGAQLQLPVEYASRTLRYKYVVRKENRKDKHMWEHLDGFGVKCNRSLQIPKARRESGAVWHQYDDAIFSQQSLLQKFWNKSDPLEGRNIATRAMLPLWEGFTVGQTTTTMTAWEAITAVGDLAHCMTKTQVEDLGNWKRNVPLLYDFSGLLKKFLQPKIHENASLQSAVEENKKIRRLVSSLAIAYVIHTHHVVLDREDYAKLFPSLILERDQNGQTCTPYDKLLTHFPGVNLPKLGEAIQAICRHAAKEYYSLHEWLFAVPLVHFLTQASEPFSSDVLLMEEPKRNDETWWGATGFETKCVRERSWTENRCLSSWIERFFPLFELDPLFRRTFLLVVPVHVFGKIASSGAFASVEIYTTLGKILFEKSYLMEKEWEAVANSFKMDFKTVHKMTAKEFSFPGDNVVYNQEVVLCCISCLRILRAVCNSKCSMQVLRDGLHSLESCISMLLKTAMTEQEEEEAFDKVKKFLANCFEIINKWLKENLRREIPCYLKDAAEKELKVWTDLLSLEWTKERCEELWRGHLLEMLKMRLEVSDSNGLVEVFSKTNMAAQHKCVQDLVSEVTFQKVEGMLQTGTEREELFKNLSEYGLGSPQASKCGELLTLMLTHCWPEPQGGIPCSSKMILRQVLTWKLWPCFFQRFGRESDFRQVLNPDGQEILMKAVSSIEAAVMYLEDESITFQMLTLISDNSERFLELCGQMEQITKERSKEYLEQLLNQRIIELTAFQEERKKVGSFVRMCALITQVNVDELSRKTVVDASCLPIKDLARSTVVNGKVRPVVTFFQLSPKAKAMISELSTLCNSSLLRRFWIENGKKALSRVAQRQGHKGLLNVDDVEELVWAPSIKQLQSLQDRFMNCTISFGEIDKFFTVFNSNQDLANEFKLITSRNGNILAARESTIDTRIEQINEYYKLQTCTAAAGNILKFKDSLGLQGDFQAVKDLQNQMTKEFKQKPLTTMNAALQHAGRLLSVITPERADCLEAVAECKDLISWIRKTIKGPQELKVLVDLAIISAGEADMETYKITCLHTSCLGFAPLIFDLKPTFGFEKLMRACEPVWNAVDADPTLPEKLVATSDQLEWLKGVKKSHGSVAMSSLMEAQAINEKGVYRVGCPSKDAWTSMETLSLDAVIELTVVPDKKRFTLDNLKDLQSKLMLIAAKASHGKEDVDRFVDILQCVQRLATVYIALCKSGEVSHLRWRHEFQCTPRLSTNRSLTQDLEEQSAQMEQCLESWKKELHTKRILYNELNHFTTRQLLFLRKQLAVVQGRGPRAVDNIPLAVYNLLESVLPGVEPAILKSVLISCGICSQQTGDSIVRSYGATGAVQPSILLHQPRSKSSHEEVFQTLVAKLESIGYSETERFAIASMISCKDASELDLFVWCVKNAGNKDLIDASYSEALRDPRYLALIDKDSTASIEEEGSSAADMMIEPEEVPEPMETTFTSDQTAGGEFLSLDELGKVLRQLALQGSKKRKRRHPKYLNRGKPNLVVVPKDDILGTVLSLYMQDTSQSLPSSEEVLICSSDTTAEEIELLWRRALGDSGGQMFCLVNVDLLDYSVSQKAADSLEILLQEPQYNRNDGLSLVVICSSENEDRAHMAAALDQYRLGTISHCAAPKDIRQYLQTQFKSCPQTQGRFQDKVIPWAPAAILDKQKLSVRVVSSERAGSGKSLVVRRLSESLLEIANNSLVTSYLRDMEADVPMCISVPIYGPTVDQCAVVESLLPHVIVPDLPLSRIFHLDVHPSVKSGLDSLLFNLLILGVLKSGSGQVWRRRLSDLYVIELTTGPTQVDNETFQRQLKTPKRVDSRKGKAEPFYRLLPTIECGTPIQTLKKLRTQEMDDSRNPLFDNAEFKSSYVQRAFQYLKFWESARENLNQFWFIPSQVMGDHAECIETLVRNCGVEDPSWAELRHFVNFLNSQLQACEESTFCNMELVGDTLEGFRSFVVQFMILMSRDFATPSLNCCDTPVEARVERDDDGADDDEEDTAVVQLSLRRHWETSSHPYIFFNQDGITMTFVGFHIDRDGNLIDPDSGDLIQRNLMSRHLRTGLFVQKVDMETNYESWGKGDKIEKLCGVMGVEWPYDPDDAYELTTDNFKKILAIHMRFRCGIPVVVMGETGCGKTCLIRYMCGLQSGPGGPKNMLLMKVHGGTSYKDIEKKVEQAEAMARVNEGLNMDTVLFFDEANTTDALGMIKEVMVDRRINGRKIGVGLKRLQFIAACNPYRKHTDEMIHKLESAGLGYHVTTQETQDRLGRIPLRHLVYRVHSLPESMRPLVWDFGQLKPEIEELYTRQIVSRFVLQENQIPGDELLVKALTKVLTASQRYMREQTDECSFVSLRDVERAMRVMVWFYNHRDALNPLMDENIDVEDEESEDEDEDIDEEEEYEQDDLETPIDDVSRALILSLGVCYHARLQEREPYRRAVAPIFSHPCQLPGGHERILQEITRCQKAVLNELDLDHNIARNTALSENVFMMVVCIELRIPLFVVGKPGSSKSLAKTVVAANMEGDASKSDLFKTFKQVHMVSYQCSPLSTAEGIVATFRQCSKLQKDKNPDKFVSVVVLDEVGLAEDSPLMPLKTLHPLLEDGVSSTDDIIEVEEQIPERVAFVGISNWALDPAKMNRGIMLSRGLPDTLELVESAMGICATDQRVQNFVAPLMNPLAKGYSKLYDSQRRSEALQESKKEEFFGLRDFYSLVKMVYKIAKEHRREPRWPEIEQAIRRNFGGLDEIDPVKIFRKFFPFSRNDKEQNKDAFSAVNLIKASLERKISGGESRYLLVLTENYAALPIVQQELHKKGEEPVVIFGSSFPKDQEYTQVCRDINRIKVCMETGRTVILLNLESLYESLYDALNQYYVYLGGQKFVDLGLGSHRFKCRVHNEFRLIVIAEKNVVYSKFPIPLINRLEKHYLVTSASLSSPQKRLVNKLQEWVTRFSDVNIPRHQQLRKYSPGDAFVGYHADTAASVVLQVTSNTEETEFSNKDFQDKVFQESKELLLQCATPDAVARLPSTHLKHQADDLWTAYFTVQKHSSLTAFLRNVLTTEGENSEKGSLVQVTTHSRLLSSNDLQDIARATSLPLPKVTCLSLQQFHTEQQFCSSVRDFFAKLGGREGLLIVQCDAGDVNRNLIPCARHLLVEQRTTAEEDFKENVGHDPSSFVHVVMIIQLPRLVGGCEAFAGFQGGRWLSVHIDELRPPTGHIPAIQFMVDRSVSDLFDVAPTTTRVDKMDVEAPRDDMEVDEQRGEDIDIEMEASDLASGDAIVDRVEIVSLLRSCVQAAVARIDDESWRPSRSTRRIELMLSLLPDGRSDGTDLSFATILARRIHKLLQEKDERAGDKAIDWLRSEALSGTGIQENGTFRKALWQRVYSSVIPILSEVIAFVDRDSNLDLVMDGGNWLSSLWLDLFQCDKMVKLDYDGFLSLESGIIRERVPVVTSGRETQSFELQFPFSWIIKERIDAMWREASSIAARSNTPIQQCLQDLVNNSSMGRFLNESWLEGYEEAAVKRYLHDFVHTMLKPLVPEEEKLLCQAIVTAARELYIESNFSEEFRLNIPFIHVAYDTVEKRLANFSQLVHAQRNIVSRLLEVIPPNEEEMVLDAVALQLCLSQLEPRADEFADPQTRLVWCNRVLAIRSSAENMLYNKSQYGPKTTRILHDCRSTWQRVSAVRLFIEHTCPSSSTCHPADVGNAFKLWKALGEDTDFAKPHTMRVIEKFLVDCSEAVSKRYTSYGVNTCPVCLEGLVGRDPVKMPCSHVICLPCISEWTSQERSCPMCKQQIPEDFRIQSTKIIRKAVKEHYDFRRRCNSFFMELVSLFCFGAEDGEGVMDPELFDMFMSYVTEAASSKTKDFSPFPEHGIDATPVVRSFLLQQLLRTSDKEVKEHLSLYLTKARGLKPEIGHLLQVCQLFVHCREDSLISQYSKTSNILLVMIKLAQQLCDDCTPLLISSALRPTREIDVDVLEGVAKARYTLALTAEFMYKSTVENTEPWNDRLMRMELETLFETARRLCYKSLSPAPRLFLLKQLARRFGVEAIHVLCGRKELEWIVPPET</sequence>
<feature type="domain" description="RING-type" evidence="6">
    <location>
        <begin position="4212"/>
        <end position="4252"/>
    </location>
</feature>
<feature type="compositionally biased region" description="Low complexity" evidence="5">
    <location>
        <begin position="200"/>
        <end position="210"/>
    </location>
</feature>
<feature type="region of interest" description="Disordered" evidence="5">
    <location>
        <begin position="2846"/>
        <end position="2874"/>
    </location>
</feature>
<dbReference type="Proteomes" id="UP001159405">
    <property type="component" value="Unassembled WGS sequence"/>
</dbReference>
<evidence type="ECO:0000313" key="8">
    <source>
        <dbReference type="Proteomes" id="UP001159405"/>
    </source>
</evidence>
<keyword evidence="1" id="KW-0479">Metal-binding</keyword>
<dbReference type="InterPro" id="IPR017907">
    <property type="entry name" value="Znf_RING_CS"/>
</dbReference>
<gene>
    <name evidence="7" type="ORF">PLOB_00012002</name>
</gene>
<dbReference type="Gene3D" id="3.30.40.10">
    <property type="entry name" value="Zinc/RING finger domain, C3HC4 (zinc finger)"/>
    <property type="match status" value="1"/>
</dbReference>
<dbReference type="SUPFAM" id="SSF57850">
    <property type="entry name" value="RING/U-box"/>
    <property type="match status" value="1"/>
</dbReference>
<evidence type="ECO:0000256" key="4">
    <source>
        <dbReference type="PROSITE-ProRule" id="PRU00175"/>
    </source>
</evidence>
<feature type="compositionally biased region" description="Low complexity" evidence="5">
    <location>
        <begin position="127"/>
        <end position="140"/>
    </location>
</feature>
<dbReference type="SMART" id="SM00184">
    <property type="entry name" value="RING"/>
    <property type="match status" value="1"/>
</dbReference>
<keyword evidence="2 4" id="KW-0863">Zinc-finger</keyword>
<dbReference type="InterPro" id="IPR013083">
    <property type="entry name" value="Znf_RING/FYVE/PHD"/>
</dbReference>
<keyword evidence="8" id="KW-1185">Reference proteome</keyword>
<evidence type="ECO:0000256" key="3">
    <source>
        <dbReference type="ARBA" id="ARBA00022833"/>
    </source>
</evidence>
<dbReference type="PROSITE" id="PS00518">
    <property type="entry name" value="ZF_RING_1"/>
    <property type="match status" value="1"/>
</dbReference>
<keyword evidence="3" id="KW-0862">Zinc</keyword>
<feature type="compositionally biased region" description="Polar residues" evidence="5">
    <location>
        <begin position="378"/>
        <end position="403"/>
    </location>
</feature>
<feature type="compositionally biased region" description="Basic and acidic residues" evidence="5">
    <location>
        <begin position="148"/>
        <end position="180"/>
    </location>
</feature>
<name>A0ABN8R1A6_9CNID</name>
<feature type="compositionally biased region" description="Acidic residues" evidence="5">
    <location>
        <begin position="312"/>
        <end position="327"/>
    </location>
</feature>
<evidence type="ECO:0000256" key="1">
    <source>
        <dbReference type="ARBA" id="ARBA00022723"/>
    </source>
</evidence>
<dbReference type="SUPFAM" id="SSF52540">
    <property type="entry name" value="P-loop containing nucleoside triphosphate hydrolases"/>
    <property type="match status" value="2"/>
</dbReference>
<dbReference type="PANTHER" id="PTHR22605">
    <property type="entry name" value="RZ-TYPE DOMAIN-CONTAINING PROTEIN"/>
    <property type="match status" value="1"/>
</dbReference>
<dbReference type="Pfam" id="PF13639">
    <property type="entry name" value="zf-RING_2"/>
    <property type="match status" value="1"/>
</dbReference>
<organism evidence="7 8">
    <name type="scientific">Porites lobata</name>
    <dbReference type="NCBI Taxonomy" id="104759"/>
    <lineage>
        <taxon>Eukaryota</taxon>
        <taxon>Metazoa</taxon>
        <taxon>Cnidaria</taxon>
        <taxon>Anthozoa</taxon>
        <taxon>Hexacorallia</taxon>
        <taxon>Scleractinia</taxon>
        <taxon>Fungiina</taxon>
        <taxon>Poritidae</taxon>
        <taxon>Porites</taxon>
    </lineage>
</organism>
<dbReference type="InterPro" id="IPR031248">
    <property type="entry name" value="RNF213"/>
</dbReference>
<dbReference type="InterPro" id="IPR003593">
    <property type="entry name" value="AAA+_ATPase"/>
</dbReference>
<dbReference type="SMART" id="SM00382">
    <property type="entry name" value="AAA"/>
    <property type="match status" value="2"/>
</dbReference>
<evidence type="ECO:0000256" key="2">
    <source>
        <dbReference type="ARBA" id="ARBA00022771"/>
    </source>
</evidence>
<feature type="compositionally biased region" description="Polar residues" evidence="5">
    <location>
        <begin position="53"/>
        <end position="67"/>
    </location>
</feature>
<comment type="caution">
    <text evidence="7">The sequence shown here is derived from an EMBL/GenBank/DDBJ whole genome shotgun (WGS) entry which is preliminary data.</text>
</comment>
<reference evidence="7 8" key="1">
    <citation type="submission" date="2022-05" db="EMBL/GenBank/DDBJ databases">
        <authorList>
            <consortium name="Genoscope - CEA"/>
            <person name="William W."/>
        </authorList>
    </citation>
    <scope>NUCLEOTIDE SEQUENCE [LARGE SCALE GENOMIC DNA]</scope>
</reference>